<dbReference type="GO" id="GO:0005886">
    <property type="term" value="C:plasma membrane"/>
    <property type="evidence" value="ECO:0007669"/>
    <property type="project" value="TreeGrafter"/>
</dbReference>
<keyword evidence="2" id="KW-0328">Glycosyltransferase</keyword>
<dbReference type="AlphaFoldDB" id="V6IV29"/>
<keyword evidence="6 7" id="KW-0472">Membrane</keyword>
<dbReference type="Gene3D" id="3.90.550.10">
    <property type="entry name" value="Spore Coat Polysaccharide Biosynthesis Protein SpsA, Chain A"/>
    <property type="match status" value="1"/>
</dbReference>
<feature type="transmembrane region" description="Helical" evidence="7">
    <location>
        <begin position="38"/>
        <end position="59"/>
    </location>
</feature>
<keyword evidence="11" id="KW-1185">Reference proteome</keyword>
<evidence type="ECO:0000256" key="1">
    <source>
        <dbReference type="ARBA" id="ARBA00004141"/>
    </source>
</evidence>
<keyword evidence="5 7" id="KW-1133">Transmembrane helix</keyword>
<evidence type="ECO:0000256" key="5">
    <source>
        <dbReference type="ARBA" id="ARBA00022989"/>
    </source>
</evidence>
<dbReference type="InterPro" id="IPR001173">
    <property type="entry name" value="Glyco_trans_2-like"/>
</dbReference>
<dbReference type="CDD" id="cd06421">
    <property type="entry name" value="CESA_CelA_like"/>
    <property type="match status" value="1"/>
</dbReference>
<evidence type="ECO:0000256" key="2">
    <source>
        <dbReference type="ARBA" id="ARBA00022676"/>
    </source>
</evidence>
<feature type="domain" description="Glycosyltransferase 2-like" evidence="9">
    <location>
        <begin position="155"/>
        <end position="364"/>
    </location>
</feature>
<feature type="transmembrane region" description="Helical" evidence="7">
    <location>
        <begin position="7"/>
        <end position="26"/>
    </location>
</feature>
<organism evidence="10 11">
    <name type="scientific">Sporolactobacillus laevolacticus DSM 442</name>
    <dbReference type="NCBI Taxonomy" id="1395513"/>
    <lineage>
        <taxon>Bacteria</taxon>
        <taxon>Bacillati</taxon>
        <taxon>Bacillota</taxon>
        <taxon>Bacilli</taxon>
        <taxon>Bacillales</taxon>
        <taxon>Sporolactobacillaceae</taxon>
        <taxon>Sporolactobacillus</taxon>
    </lineage>
</organism>
<dbReference type="GO" id="GO:0016758">
    <property type="term" value="F:hexosyltransferase activity"/>
    <property type="evidence" value="ECO:0007669"/>
    <property type="project" value="TreeGrafter"/>
</dbReference>
<comment type="subcellular location">
    <subcellularLocation>
        <location evidence="1">Membrane</location>
        <topology evidence="1">Multi-pass membrane protein</topology>
    </subcellularLocation>
</comment>
<dbReference type="Proteomes" id="UP000018296">
    <property type="component" value="Unassembled WGS sequence"/>
</dbReference>
<dbReference type="PATRIC" id="fig|1395513.3.peg.2898"/>
<evidence type="ECO:0000256" key="4">
    <source>
        <dbReference type="ARBA" id="ARBA00022692"/>
    </source>
</evidence>
<gene>
    <name evidence="10" type="ORF">P343_14285</name>
</gene>
<feature type="transmembrane region" description="Helical" evidence="7">
    <location>
        <begin position="361"/>
        <end position="383"/>
    </location>
</feature>
<dbReference type="GO" id="GO:0035438">
    <property type="term" value="F:cyclic-di-GMP binding"/>
    <property type="evidence" value="ECO:0007669"/>
    <property type="project" value="InterPro"/>
</dbReference>
<evidence type="ECO:0000313" key="10">
    <source>
        <dbReference type="EMBL" id="EST10977.1"/>
    </source>
</evidence>
<evidence type="ECO:0000256" key="6">
    <source>
        <dbReference type="ARBA" id="ARBA00023136"/>
    </source>
</evidence>
<feature type="transmembrane region" description="Helical" evidence="7">
    <location>
        <begin position="464"/>
        <end position="485"/>
    </location>
</feature>
<evidence type="ECO:0000313" key="11">
    <source>
        <dbReference type="Proteomes" id="UP000018296"/>
    </source>
</evidence>
<dbReference type="PANTHER" id="PTHR43867">
    <property type="entry name" value="CELLULOSE SYNTHASE CATALYTIC SUBUNIT A [UDP-FORMING]"/>
    <property type="match status" value="1"/>
</dbReference>
<name>V6IV29_9BACL</name>
<dbReference type="eggNOG" id="COG1215">
    <property type="taxonomic scope" value="Bacteria"/>
</dbReference>
<dbReference type="Pfam" id="PF13632">
    <property type="entry name" value="Glyco_trans_2_3"/>
    <property type="match status" value="1"/>
</dbReference>
<protein>
    <submittedName>
        <fullName evidence="10">Cellulose synthase</fullName>
    </submittedName>
</protein>
<evidence type="ECO:0000256" key="7">
    <source>
        <dbReference type="SAM" id="Phobius"/>
    </source>
</evidence>
<feature type="transmembrane region" description="Helical" evidence="7">
    <location>
        <begin position="336"/>
        <end position="355"/>
    </location>
</feature>
<dbReference type="EMBL" id="AWTC01000015">
    <property type="protein sequence ID" value="EST10977.1"/>
    <property type="molecule type" value="Genomic_DNA"/>
</dbReference>
<reference evidence="10 11" key="1">
    <citation type="journal article" date="2013" name="Genome Announc.">
        <title>Genome Sequence of Sporolactobacillus laevolacticus DSM442, an Efficient Polymer-Grade D-Lactate Producer from Agricultural Waste Cottonseed as a Nitrogen Source.</title>
        <authorList>
            <person name="Wang H."/>
            <person name="Wang L."/>
            <person name="Ju J."/>
            <person name="Yu B."/>
            <person name="Ma Y."/>
        </authorList>
    </citation>
    <scope>NUCLEOTIDE SEQUENCE [LARGE SCALE GENOMIC DNA]</scope>
    <source>
        <strain evidence="10 11">DSM 442</strain>
    </source>
</reference>
<dbReference type="Gene3D" id="2.40.10.220">
    <property type="entry name" value="predicted glycosyltransferase like domains"/>
    <property type="match status" value="1"/>
</dbReference>
<dbReference type="Pfam" id="PF07238">
    <property type="entry name" value="PilZ"/>
    <property type="match status" value="1"/>
</dbReference>
<sequence length="615" mass="70164">MIRLKRELWIHTITVCTGIYLIYYLWWRLGTFNPAAMIFSIVFFAAEAHGIMNFLLFSFMTWRLKEEQPLPPSAPVKVDVFVPTYNESIEILEATLIGCKNMSYPHQTFVLDDGKRSEVRKLAESLGCAYITRPNNDHAKAGNINHALLQTDGEIIAIFDADTVPQPDFFDKTLGYFKDEKVSVVQLPQEFYNLDSVQHIASRFSWHEQQLFYRVIQPGKNNLGAPFWCGSPSLVRRTALEDVGGVATESVTEDLQTSLRLNAKGWKIKYHHEVLAYGIAPQTLTAFSVQRLRWAQGGMKIFFSKENPLILPGLSWKQRLSHFASMWTYFDSYQKLIFLIIPSWCLLSGQLPMSVSPITFLYYWLPYFVLGMIANVASGRGYFRYFAVERFNILKMFLFIRATLFAGLQKQLKFKVTPKTVEVSVKKQDMIRLNPLFVCFLFCALSIIYGSISFAFNLSDLDTLAAVFWVLLNTGLYGFTILSVLNRKYMRNDYRFPLELRGTIKMGNKHALPVQVTNLSMNGAGFVIPAEYNLPDQVTLKLNLNRPVTLNINVLHVSHLKQGNKMVGSEISSMSQSARHALVEYLYIHVPRVKEIEAGTVPNPIYSEALSFTGK</sequence>
<dbReference type="STRING" id="1395513.P343_14285"/>
<keyword evidence="3" id="KW-0808">Transferase</keyword>
<evidence type="ECO:0000259" key="8">
    <source>
        <dbReference type="Pfam" id="PF07238"/>
    </source>
</evidence>
<dbReference type="PANTHER" id="PTHR43867:SF2">
    <property type="entry name" value="CELLULOSE SYNTHASE CATALYTIC SUBUNIT A [UDP-FORMING]"/>
    <property type="match status" value="1"/>
</dbReference>
<dbReference type="SUPFAM" id="SSF53448">
    <property type="entry name" value="Nucleotide-diphospho-sugar transferases"/>
    <property type="match status" value="1"/>
</dbReference>
<evidence type="ECO:0000256" key="3">
    <source>
        <dbReference type="ARBA" id="ARBA00022679"/>
    </source>
</evidence>
<dbReference type="InterPro" id="IPR029044">
    <property type="entry name" value="Nucleotide-diphossugar_trans"/>
</dbReference>
<feature type="domain" description="PilZ" evidence="8">
    <location>
        <begin position="491"/>
        <end position="587"/>
    </location>
</feature>
<evidence type="ECO:0000259" key="9">
    <source>
        <dbReference type="Pfam" id="PF13632"/>
    </source>
</evidence>
<comment type="caution">
    <text evidence="10">The sequence shown here is derived from an EMBL/GenBank/DDBJ whole genome shotgun (WGS) entry which is preliminary data.</text>
</comment>
<dbReference type="InterPro" id="IPR050321">
    <property type="entry name" value="Glycosyltr_2/OpgH_subfam"/>
</dbReference>
<dbReference type="InterPro" id="IPR009875">
    <property type="entry name" value="PilZ_domain"/>
</dbReference>
<dbReference type="SUPFAM" id="SSF141371">
    <property type="entry name" value="PilZ domain-like"/>
    <property type="match status" value="1"/>
</dbReference>
<feature type="transmembrane region" description="Helical" evidence="7">
    <location>
        <begin position="436"/>
        <end position="458"/>
    </location>
</feature>
<proteinExistence type="predicted"/>
<keyword evidence="4 7" id="KW-0812">Transmembrane</keyword>
<accession>V6IV29</accession>